<dbReference type="SMART" id="SM00184">
    <property type="entry name" value="RING"/>
    <property type="match status" value="1"/>
</dbReference>
<proteinExistence type="predicted"/>
<dbReference type="Gene3D" id="3.30.40.10">
    <property type="entry name" value="Zinc/RING finger domain, C3HC4 (zinc finger)"/>
    <property type="match status" value="1"/>
</dbReference>
<feature type="compositionally biased region" description="Low complexity" evidence="7">
    <location>
        <begin position="15"/>
        <end position="32"/>
    </location>
</feature>
<dbReference type="InterPro" id="IPR001841">
    <property type="entry name" value="Znf_RING"/>
</dbReference>
<dbReference type="GO" id="GO:0008270">
    <property type="term" value="F:zinc ion binding"/>
    <property type="evidence" value="ECO:0007669"/>
    <property type="project" value="UniProtKB-KW"/>
</dbReference>
<dbReference type="GO" id="GO:0016567">
    <property type="term" value="P:protein ubiquitination"/>
    <property type="evidence" value="ECO:0007669"/>
    <property type="project" value="TreeGrafter"/>
</dbReference>
<dbReference type="PROSITE" id="PS50089">
    <property type="entry name" value="ZF_RING_2"/>
    <property type="match status" value="1"/>
</dbReference>
<dbReference type="InterPro" id="IPR052443">
    <property type="entry name" value="E3_ubiq-ligase_RNF220-like"/>
</dbReference>
<evidence type="ECO:0000256" key="5">
    <source>
        <dbReference type="ARBA" id="ARBA00023204"/>
    </source>
</evidence>
<dbReference type="GO" id="GO:0061630">
    <property type="term" value="F:ubiquitin protein ligase activity"/>
    <property type="evidence" value="ECO:0007669"/>
    <property type="project" value="TreeGrafter"/>
</dbReference>
<evidence type="ECO:0000259" key="8">
    <source>
        <dbReference type="PROSITE" id="PS50089"/>
    </source>
</evidence>
<comment type="caution">
    <text evidence="9">The sequence shown here is derived from an EMBL/GenBank/DDBJ whole genome shotgun (WGS) entry which is preliminary data.</text>
</comment>
<keyword evidence="4" id="KW-0862">Zinc</keyword>
<gene>
    <name evidence="9" type="ORF">LPJ53_000031</name>
</gene>
<keyword evidence="2" id="KW-0227">DNA damage</keyword>
<evidence type="ECO:0000256" key="7">
    <source>
        <dbReference type="SAM" id="MobiDB-lite"/>
    </source>
</evidence>
<dbReference type="SMART" id="SM00734">
    <property type="entry name" value="ZnF_Rad18"/>
    <property type="match status" value="1"/>
</dbReference>
<feature type="domain" description="RING-type" evidence="8">
    <location>
        <begin position="250"/>
        <end position="288"/>
    </location>
</feature>
<keyword evidence="10" id="KW-1185">Reference proteome</keyword>
<dbReference type="EMBL" id="JANBOJ010000001">
    <property type="protein sequence ID" value="KAJ1725770.1"/>
    <property type="molecule type" value="Genomic_DNA"/>
</dbReference>
<reference evidence="9" key="1">
    <citation type="submission" date="2022-07" db="EMBL/GenBank/DDBJ databases">
        <title>Phylogenomic reconstructions and comparative analyses of Kickxellomycotina fungi.</title>
        <authorList>
            <person name="Reynolds N.K."/>
            <person name="Stajich J.E."/>
            <person name="Barry K."/>
            <person name="Grigoriev I.V."/>
            <person name="Crous P."/>
            <person name="Smith M.E."/>
        </authorList>
    </citation>
    <scope>NUCLEOTIDE SEQUENCE</scope>
    <source>
        <strain evidence="9">NBRC 32514</strain>
    </source>
</reference>
<dbReference type="InterPro" id="IPR013083">
    <property type="entry name" value="Znf_RING/FYVE/PHD"/>
</dbReference>
<feature type="region of interest" description="Disordered" evidence="7">
    <location>
        <begin position="13"/>
        <end position="62"/>
    </location>
</feature>
<evidence type="ECO:0000256" key="2">
    <source>
        <dbReference type="ARBA" id="ARBA00022763"/>
    </source>
</evidence>
<evidence type="ECO:0000256" key="1">
    <source>
        <dbReference type="ARBA" id="ARBA00022723"/>
    </source>
</evidence>
<keyword evidence="5" id="KW-0234">DNA repair</keyword>
<dbReference type="InterPro" id="IPR031824">
    <property type="entry name" value="RNF220_mid"/>
</dbReference>
<organism evidence="9 10">
    <name type="scientific">Coemansia erecta</name>
    <dbReference type="NCBI Taxonomy" id="147472"/>
    <lineage>
        <taxon>Eukaryota</taxon>
        <taxon>Fungi</taxon>
        <taxon>Fungi incertae sedis</taxon>
        <taxon>Zoopagomycota</taxon>
        <taxon>Kickxellomycotina</taxon>
        <taxon>Kickxellomycetes</taxon>
        <taxon>Kickxellales</taxon>
        <taxon>Kickxellaceae</taxon>
        <taxon>Coemansia</taxon>
    </lineage>
</organism>
<evidence type="ECO:0000313" key="9">
    <source>
        <dbReference type="EMBL" id="KAJ1725770.1"/>
    </source>
</evidence>
<dbReference type="InterPro" id="IPR006642">
    <property type="entry name" value="Rad18_UBZ4"/>
</dbReference>
<dbReference type="AlphaFoldDB" id="A0A9W8CTJ0"/>
<dbReference type="Gene3D" id="3.30.160.60">
    <property type="entry name" value="Classic Zinc Finger"/>
    <property type="match status" value="1"/>
</dbReference>
<keyword evidence="1" id="KW-0479">Metal-binding</keyword>
<dbReference type="GO" id="GO:0006281">
    <property type="term" value="P:DNA repair"/>
    <property type="evidence" value="ECO:0007669"/>
    <property type="project" value="UniProtKB-KW"/>
</dbReference>
<evidence type="ECO:0000313" key="10">
    <source>
        <dbReference type="Proteomes" id="UP001149813"/>
    </source>
</evidence>
<dbReference type="OrthoDB" id="6270329at2759"/>
<evidence type="ECO:0000256" key="6">
    <source>
        <dbReference type="PROSITE-ProRule" id="PRU00175"/>
    </source>
</evidence>
<sequence length="302" mass="33495">MCWRKRSQPVLYTYSAEEQQQQQQSGERSGQSRARKRRQTGRSRTSSRERPEGSSGGATCPVCQRHVSSDVQEINEHIDGCLARMSADEPSTSLSLAAAAAVDNSPVVEYEWGGQTRIRATALFEGGLSAEFGGATKTTTLTAATQMDRDEDVDVDAEDERSFGASQFSDADLVFGHSVNGRSRTFAGAAPMWEEQPMPLDEERVAREAHTQDALRGVAGGSLEAMQLVVDSLRARIREQDRLMRCAKQCTICLEAYAKPCVSVNCWHVYCEECWLRTLGAKKLCPQCLQITQPTDLRRIYM</sequence>
<name>A0A9W8CTJ0_9FUNG</name>
<keyword evidence="3 6" id="KW-0863">Zinc-finger</keyword>
<evidence type="ECO:0000256" key="3">
    <source>
        <dbReference type="ARBA" id="ARBA00022771"/>
    </source>
</evidence>
<dbReference type="Pfam" id="PF13923">
    <property type="entry name" value="zf-C3HC4_2"/>
    <property type="match status" value="1"/>
</dbReference>
<dbReference type="GO" id="GO:0003677">
    <property type="term" value="F:DNA binding"/>
    <property type="evidence" value="ECO:0007669"/>
    <property type="project" value="InterPro"/>
</dbReference>
<dbReference type="SUPFAM" id="SSF57850">
    <property type="entry name" value="RING/U-box"/>
    <property type="match status" value="1"/>
</dbReference>
<accession>A0A9W8CTJ0</accession>
<dbReference type="Proteomes" id="UP001149813">
    <property type="component" value="Unassembled WGS sequence"/>
</dbReference>
<dbReference type="PANTHER" id="PTHR13459:SF1">
    <property type="entry name" value="E3 UBIQUITIN-PROTEIN LIGASE RNF220 ISOFORM X1"/>
    <property type="match status" value="1"/>
</dbReference>
<evidence type="ECO:0000256" key="4">
    <source>
        <dbReference type="ARBA" id="ARBA00022833"/>
    </source>
</evidence>
<dbReference type="PANTHER" id="PTHR13459">
    <property type="entry name" value="E3 UBIQUITIN-PROTEIN LIGASE RNF220 ISOFORM X1"/>
    <property type="match status" value="1"/>
</dbReference>
<protein>
    <recommendedName>
        <fullName evidence="8">RING-type domain-containing protein</fullName>
    </recommendedName>
</protein>
<dbReference type="Pfam" id="PF15926">
    <property type="entry name" value="RNF220"/>
    <property type="match status" value="1"/>
</dbReference>